<keyword evidence="3" id="KW-1185">Reference proteome</keyword>
<dbReference type="AlphaFoldDB" id="A0A8S0WHJ8"/>
<organism evidence="2 3">
    <name type="scientific">Cyclocybe aegerita</name>
    <name type="common">Black poplar mushroom</name>
    <name type="synonym">Agrocybe aegerita</name>
    <dbReference type="NCBI Taxonomy" id="1973307"/>
    <lineage>
        <taxon>Eukaryota</taxon>
        <taxon>Fungi</taxon>
        <taxon>Dikarya</taxon>
        <taxon>Basidiomycota</taxon>
        <taxon>Agaricomycotina</taxon>
        <taxon>Agaricomycetes</taxon>
        <taxon>Agaricomycetidae</taxon>
        <taxon>Agaricales</taxon>
        <taxon>Agaricineae</taxon>
        <taxon>Bolbitiaceae</taxon>
        <taxon>Cyclocybe</taxon>
    </lineage>
</organism>
<name>A0A8S0WHJ8_CYCAE</name>
<reference evidence="2 3" key="1">
    <citation type="submission" date="2020-01" db="EMBL/GenBank/DDBJ databases">
        <authorList>
            <person name="Gupta K D."/>
        </authorList>
    </citation>
    <scope>NUCLEOTIDE SEQUENCE [LARGE SCALE GENOMIC DNA]</scope>
</reference>
<comment type="caution">
    <text evidence="2">The sequence shown here is derived from an EMBL/GenBank/DDBJ whole genome shotgun (WGS) entry which is preliminary data.</text>
</comment>
<accession>A0A8S0WHJ8</accession>
<dbReference type="Proteomes" id="UP000467700">
    <property type="component" value="Unassembled WGS sequence"/>
</dbReference>
<feature type="region of interest" description="Disordered" evidence="1">
    <location>
        <begin position="115"/>
        <end position="164"/>
    </location>
</feature>
<evidence type="ECO:0000256" key="1">
    <source>
        <dbReference type="SAM" id="MobiDB-lite"/>
    </source>
</evidence>
<dbReference type="EMBL" id="CACVBS010000079">
    <property type="protein sequence ID" value="CAA7269660.1"/>
    <property type="molecule type" value="Genomic_DNA"/>
</dbReference>
<sequence>MSRRLALEQTAKVTLGGKSPRHRLLWQAHTPQLGLDKVPARPKPGDVQLDKDGKTADISAISAKFYNIPYLLIITLPLASNAHEVPLMHSPVNYPSSLDTPSSYAARALYGQARGGSQDPLPLLPSWHSSPTPSLNPSTRKPGLESSSQSVQSVHTQEEPHLPTPVRTAVAMSSPSGIASPKESSIISTELPAGDTGEVQQQSATLANIIQFLAHALPSEEFRQPASPEEFQAIEKALHGGEIRSNYSSLRLNYFNDHIVITMPSLTHEIAAGLLQLSMNRHELAADTALSGGCPLVPVVGDQQLSADACFFSSSTPQHGRVAARKQGGHPVSVWEVSVAQRFAAAKLKANRWLIGTFLRTTNALVINLEVDSKPGERVLRSLRVTHWIGKWTPYEAPNEEELQHMKSVTGRVVDEEGNPLNERGAESRNIFFWF</sequence>
<protein>
    <submittedName>
        <fullName evidence="2">Uncharacterized protein</fullName>
    </submittedName>
</protein>
<feature type="compositionally biased region" description="Low complexity" evidence="1">
    <location>
        <begin position="120"/>
        <end position="135"/>
    </location>
</feature>
<evidence type="ECO:0000313" key="3">
    <source>
        <dbReference type="Proteomes" id="UP000467700"/>
    </source>
</evidence>
<proteinExistence type="predicted"/>
<evidence type="ECO:0000313" key="2">
    <source>
        <dbReference type="EMBL" id="CAA7269660.1"/>
    </source>
</evidence>
<gene>
    <name evidence="2" type="ORF">AAE3_LOCUS11817</name>
</gene>